<feature type="region of interest" description="Disordered" evidence="6">
    <location>
        <begin position="193"/>
        <end position="283"/>
    </location>
</feature>
<gene>
    <name evidence="8" type="ORF">ODALV1_LOCUS26608</name>
</gene>
<evidence type="ECO:0000259" key="7">
    <source>
        <dbReference type="PROSITE" id="PS50157"/>
    </source>
</evidence>
<proteinExistence type="predicted"/>
<feature type="domain" description="C2H2-type" evidence="7">
    <location>
        <begin position="324"/>
        <end position="349"/>
    </location>
</feature>
<dbReference type="PANTHER" id="PTHR24408">
    <property type="entry name" value="ZINC FINGER PROTEIN"/>
    <property type="match status" value="1"/>
</dbReference>
<dbReference type="SMART" id="SM00355">
    <property type="entry name" value="ZnF_C2H2"/>
    <property type="match status" value="9"/>
</dbReference>
<keyword evidence="2" id="KW-0677">Repeat</keyword>
<keyword evidence="1" id="KW-0479">Metal-binding</keyword>
<keyword evidence="9" id="KW-1185">Reference proteome</keyword>
<evidence type="ECO:0000256" key="4">
    <source>
        <dbReference type="ARBA" id="ARBA00022833"/>
    </source>
</evidence>
<feature type="compositionally biased region" description="Basic and acidic residues" evidence="6">
    <location>
        <begin position="269"/>
        <end position="283"/>
    </location>
</feature>
<evidence type="ECO:0000313" key="8">
    <source>
        <dbReference type="EMBL" id="CAL8136780.1"/>
    </source>
</evidence>
<evidence type="ECO:0000256" key="1">
    <source>
        <dbReference type="ARBA" id="ARBA00022723"/>
    </source>
</evidence>
<keyword evidence="3 5" id="KW-0863">Zinc-finger</keyword>
<sequence>MKQKICFLCLKSIGNEPFTLLGGNEEGKKEAGICYQSPTSTSSTSSKFWNFAQNYLDISSVADKPFPSKELFCNDCENVVTSLSQLYLELLQAHLRLSSKLGELAKLLECSEGRVSKKFRSLLINSLMEQLGFEKAEYVEELRNLLKNKCKLKATETVPQVRVGRLKTSPKRRGVETLGMNIEDSLIKTESLSFSEEDKEIEEQFHSKRQRFNEGYNSDSSFKPESNYGDVPRSSDSDSDSDWSREEKWKSVTATPPPKSVATSKKPSTKTEDKQLSTSEQELHKCPSPTCSKMYDTAKSLRRHLLTCEQKQSEAKLEEQEAQLPCDQCGKSFSTLQKKKKHFAHAHLGVGISSPCHVCLKVFSSPFKLRRHILSIHGLKRYSCSQCEVETKSKLELEQHMITTNKNDAEVCPQCGIGFTSKAFLTDHINEVHSSSSSEVHSKLPFPCPHCIVGYKIQSKLDTHLLSCSKDKPMYKRSTRTGSRIKWDDVPDANGKFPCSICSKLCSSKLQRQRHIRRVHNWRPLTCEECGVTLKSLYGLGKHMTALHKPKNDICPHCGKTVATGYMRVHIRRVHPELAPTKLVRYPCPNGNCGEGFYIKEKLEKHLGECQEDGGNGRKPS</sequence>
<dbReference type="SUPFAM" id="SSF57667">
    <property type="entry name" value="beta-beta-alpha zinc fingers"/>
    <property type="match status" value="2"/>
</dbReference>
<dbReference type="Proteomes" id="UP001642540">
    <property type="component" value="Unassembled WGS sequence"/>
</dbReference>
<dbReference type="EMBL" id="CAXLJM020000112">
    <property type="protein sequence ID" value="CAL8136780.1"/>
    <property type="molecule type" value="Genomic_DNA"/>
</dbReference>
<protein>
    <recommendedName>
        <fullName evidence="7">C2H2-type domain-containing protein</fullName>
    </recommendedName>
</protein>
<accession>A0ABP1RVD9</accession>
<name>A0ABP1RVD9_9HEXA</name>
<feature type="domain" description="C2H2-type" evidence="7">
    <location>
        <begin position="586"/>
        <end position="620"/>
    </location>
</feature>
<organism evidence="8 9">
    <name type="scientific">Orchesella dallaii</name>
    <dbReference type="NCBI Taxonomy" id="48710"/>
    <lineage>
        <taxon>Eukaryota</taxon>
        <taxon>Metazoa</taxon>
        <taxon>Ecdysozoa</taxon>
        <taxon>Arthropoda</taxon>
        <taxon>Hexapoda</taxon>
        <taxon>Collembola</taxon>
        <taxon>Entomobryomorpha</taxon>
        <taxon>Entomobryoidea</taxon>
        <taxon>Orchesellidae</taxon>
        <taxon>Orchesellinae</taxon>
        <taxon>Orchesella</taxon>
    </lineage>
</organism>
<feature type="domain" description="C2H2-type" evidence="7">
    <location>
        <begin position="410"/>
        <end position="438"/>
    </location>
</feature>
<dbReference type="PANTHER" id="PTHR24408:SF64">
    <property type="entry name" value="LINKING IMMUNITY AND METABOLISM-RELATED"/>
    <property type="match status" value="1"/>
</dbReference>
<evidence type="ECO:0000256" key="3">
    <source>
        <dbReference type="ARBA" id="ARBA00022771"/>
    </source>
</evidence>
<comment type="caution">
    <text evidence="8">The sequence shown here is derived from an EMBL/GenBank/DDBJ whole genome shotgun (WGS) entry which is preliminary data.</text>
</comment>
<dbReference type="InterPro" id="IPR013087">
    <property type="entry name" value="Znf_C2H2_type"/>
</dbReference>
<feature type="compositionally biased region" description="Polar residues" evidence="6">
    <location>
        <begin position="215"/>
        <end position="224"/>
    </location>
</feature>
<evidence type="ECO:0000256" key="2">
    <source>
        <dbReference type="ARBA" id="ARBA00022737"/>
    </source>
</evidence>
<keyword evidence="4" id="KW-0862">Zinc</keyword>
<evidence type="ECO:0000313" key="9">
    <source>
        <dbReference type="Proteomes" id="UP001642540"/>
    </source>
</evidence>
<dbReference type="PROSITE" id="PS00028">
    <property type="entry name" value="ZINC_FINGER_C2H2_1"/>
    <property type="match status" value="5"/>
</dbReference>
<reference evidence="8 9" key="1">
    <citation type="submission" date="2024-08" db="EMBL/GenBank/DDBJ databases">
        <authorList>
            <person name="Cucini C."/>
            <person name="Frati F."/>
        </authorList>
    </citation>
    <scope>NUCLEOTIDE SEQUENCE [LARGE SCALE GENOMIC DNA]</scope>
</reference>
<evidence type="ECO:0000256" key="5">
    <source>
        <dbReference type="PROSITE-ProRule" id="PRU00042"/>
    </source>
</evidence>
<evidence type="ECO:0000256" key="6">
    <source>
        <dbReference type="SAM" id="MobiDB-lite"/>
    </source>
</evidence>
<dbReference type="InterPro" id="IPR036236">
    <property type="entry name" value="Znf_C2H2_sf"/>
</dbReference>
<dbReference type="PROSITE" id="PS50157">
    <property type="entry name" value="ZINC_FINGER_C2H2_2"/>
    <property type="match status" value="4"/>
</dbReference>
<feature type="domain" description="C2H2-type" evidence="7">
    <location>
        <begin position="354"/>
        <end position="382"/>
    </location>
</feature>
<dbReference type="Pfam" id="PF00096">
    <property type="entry name" value="zf-C2H2"/>
    <property type="match status" value="2"/>
</dbReference>
<dbReference type="Gene3D" id="3.30.160.60">
    <property type="entry name" value="Classic Zinc Finger"/>
    <property type="match status" value="5"/>
</dbReference>